<dbReference type="GO" id="GO:0005509">
    <property type="term" value="F:calcium ion binding"/>
    <property type="evidence" value="ECO:0007669"/>
    <property type="project" value="InterPro"/>
</dbReference>
<dbReference type="PROSITE" id="PS50222">
    <property type="entry name" value="EF_HAND_2"/>
    <property type="match status" value="1"/>
</dbReference>
<reference evidence="4 5" key="2">
    <citation type="submission" date="2018-11" db="EMBL/GenBank/DDBJ databases">
        <authorList>
            <consortium name="Pathogen Informatics"/>
        </authorList>
    </citation>
    <scope>NUCLEOTIDE SEQUENCE [LARGE SCALE GENOMIC DNA]</scope>
</reference>
<dbReference type="WBParaSite" id="TTAC_0000942701-mRNA-1">
    <property type="protein sequence ID" value="TTAC_0000942701-mRNA-1"/>
    <property type="gene ID" value="TTAC_0000942701"/>
</dbReference>
<dbReference type="SUPFAM" id="SSF47473">
    <property type="entry name" value="EF-hand"/>
    <property type="match status" value="1"/>
</dbReference>
<dbReference type="AlphaFoldDB" id="A0A0R3X7A4"/>
<evidence type="ECO:0000313" key="4">
    <source>
        <dbReference type="EMBL" id="VDM34198.1"/>
    </source>
</evidence>
<evidence type="ECO:0000313" key="6">
    <source>
        <dbReference type="WBParaSite" id="TTAC_0000942701-mRNA-1"/>
    </source>
</evidence>
<evidence type="ECO:0000256" key="2">
    <source>
        <dbReference type="SAM" id="Phobius"/>
    </source>
</evidence>
<accession>A0A0R3X7A4</accession>
<dbReference type="OrthoDB" id="6260829at2759"/>
<dbReference type="PROSITE" id="PS00018">
    <property type="entry name" value="EF_HAND_1"/>
    <property type="match status" value="1"/>
</dbReference>
<dbReference type="InterPro" id="IPR018247">
    <property type="entry name" value="EF_Hand_1_Ca_BS"/>
</dbReference>
<protein>
    <submittedName>
        <fullName evidence="6">EF-hand domain-containing protein</fullName>
    </submittedName>
</protein>
<organism evidence="6">
    <name type="scientific">Hydatigena taeniaeformis</name>
    <name type="common">Feline tapeworm</name>
    <name type="synonym">Taenia taeniaeformis</name>
    <dbReference type="NCBI Taxonomy" id="6205"/>
    <lineage>
        <taxon>Eukaryota</taxon>
        <taxon>Metazoa</taxon>
        <taxon>Spiralia</taxon>
        <taxon>Lophotrochozoa</taxon>
        <taxon>Platyhelminthes</taxon>
        <taxon>Cestoda</taxon>
        <taxon>Eucestoda</taxon>
        <taxon>Cyclophyllidea</taxon>
        <taxon>Taeniidae</taxon>
        <taxon>Hydatigera</taxon>
    </lineage>
</organism>
<keyword evidence="5" id="KW-1185">Reference proteome</keyword>
<reference evidence="6" key="1">
    <citation type="submission" date="2017-02" db="UniProtKB">
        <authorList>
            <consortium name="WormBaseParasite"/>
        </authorList>
    </citation>
    <scope>IDENTIFICATION</scope>
</reference>
<keyword evidence="2" id="KW-1133">Transmembrane helix</keyword>
<keyword evidence="2" id="KW-0812">Transmembrane</keyword>
<dbReference type="InterPro" id="IPR011992">
    <property type="entry name" value="EF-hand-dom_pair"/>
</dbReference>
<gene>
    <name evidence="4" type="ORF">TTAC_LOCUS9412</name>
</gene>
<dbReference type="Gene3D" id="1.10.238.10">
    <property type="entry name" value="EF-hand"/>
    <property type="match status" value="1"/>
</dbReference>
<evidence type="ECO:0000313" key="5">
    <source>
        <dbReference type="Proteomes" id="UP000274429"/>
    </source>
</evidence>
<proteinExistence type="predicted"/>
<feature type="transmembrane region" description="Helical" evidence="2">
    <location>
        <begin position="96"/>
        <end position="118"/>
    </location>
</feature>
<feature type="domain" description="EF-hand" evidence="3">
    <location>
        <begin position="305"/>
        <end position="340"/>
    </location>
</feature>
<dbReference type="Proteomes" id="UP000274429">
    <property type="component" value="Unassembled WGS sequence"/>
</dbReference>
<evidence type="ECO:0000256" key="1">
    <source>
        <dbReference type="ARBA" id="ARBA00022837"/>
    </source>
</evidence>
<evidence type="ECO:0000259" key="3">
    <source>
        <dbReference type="PROSITE" id="PS50222"/>
    </source>
</evidence>
<sequence length="346" mass="39216">MLLAEEETGRRETALTLADRKEVAHLLPPLLSTAQHSCTSTQGRVDFANVRAYLHTFTALLRSFGILVCPSDETISEPVRTKNNESAQENRSPPPFALIHLIIIVLLLFNLLPTTNAFELGQIRQQRNPTLLRPVSPPLFDSERSADGVPTEDSTVKIRTRDVENPPRVALPQVDNSIADPWLYNVPSVDSSVQRPALTPVFVPNYNQYAVYSPLWSYPETRLVGAYGPPPPVPHWPSQPYYSRNSAQFRRRLGERRRKEKYKGEKCPKICDTCLRSYDGTDVDVDKERAILQQRFALHVKPSMKHKESVEALFKYMDGNNDGSISFTELQNYLLLHNIISPDIPQ</sequence>
<keyword evidence="1" id="KW-0106">Calcium</keyword>
<dbReference type="InterPro" id="IPR002048">
    <property type="entry name" value="EF_hand_dom"/>
</dbReference>
<keyword evidence="2" id="KW-0472">Membrane</keyword>
<name>A0A0R3X7A4_HYDTA</name>
<dbReference type="EMBL" id="UYWX01020805">
    <property type="protein sequence ID" value="VDM34198.1"/>
    <property type="molecule type" value="Genomic_DNA"/>
</dbReference>